<sequence>MVVFCVSVSWPDTFDLVFKSFCTPTQSQLDAHSQAISSSQERCATHILNQSSKFAVSSMPWTGCYEVNSGNMASAQLTWK</sequence>
<protein>
    <submittedName>
        <fullName evidence="1">Uncharacterized protein</fullName>
    </submittedName>
</protein>
<dbReference type="Proteomes" id="UP000054485">
    <property type="component" value="Unassembled WGS sequence"/>
</dbReference>
<accession>A0A0D0AA70</accession>
<proteinExistence type="predicted"/>
<reference evidence="1 2" key="1">
    <citation type="submission" date="2014-04" db="EMBL/GenBank/DDBJ databases">
        <authorList>
            <consortium name="DOE Joint Genome Institute"/>
            <person name="Kuo A."/>
            <person name="Ruytinx J."/>
            <person name="Rineau F."/>
            <person name="Colpaert J."/>
            <person name="Kohler A."/>
            <person name="Nagy L.G."/>
            <person name="Floudas D."/>
            <person name="Copeland A."/>
            <person name="Barry K.W."/>
            <person name="Cichocki N."/>
            <person name="Veneault-Fourrey C."/>
            <person name="LaButti K."/>
            <person name="Lindquist E.A."/>
            <person name="Lipzen A."/>
            <person name="Lundell T."/>
            <person name="Morin E."/>
            <person name="Murat C."/>
            <person name="Sun H."/>
            <person name="Tunlid A."/>
            <person name="Henrissat B."/>
            <person name="Grigoriev I.V."/>
            <person name="Hibbett D.S."/>
            <person name="Martin F."/>
            <person name="Nordberg H.P."/>
            <person name="Cantor M.N."/>
            <person name="Hua S.X."/>
        </authorList>
    </citation>
    <scope>NUCLEOTIDE SEQUENCE [LARGE SCALE GENOMIC DNA]</scope>
    <source>
        <strain evidence="1 2">UH-Slu-Lm8-n1</strain>
    </source>
</reference>
<reference evidence="2" key="2">
    <citation type="submission" date="2015-01" db="EMBL/GenBank/DDBJ databases">
        <title>Evolutionary Origins and Diversification of the Mycorrhizal Mutualists.</title>
        <authorList>
            <consortium name="DOE Joint Genome Institute"/>
            <consortium name="Mycorrhizal Genomics Consortium"/>
            <person name="Kohler A."/>
            <person name="Kuo A."/>
            <person name="Nagy L.G."/>
            <person name="Floudas D."/>
            <person name="Copeland A."/>
            <person name="Barry K.W."/>
            <person name="Cichocki N."/>
            <person name="Veneault-Fourrey C."/>
            <person name="LaButti K."/>
            <person name="Lindquist E.A."/>
            <person name="Lipzen A."/>
            <person name="Lundell T."/>
            <person name="Morin E."/>
            <person name="Murat C."/>
            <person name="Riley R."/>
            <person name="Ohm R."/>
            <person name="Sun H."/>
            <person name="Tunlid A."/>
            <person name="Henrissat B."/>
            <person name="Grigoriev I.V."/>
            <person name="Hibbett D.S."/>
            <person name="Martin F."/>
        </authorList>
    </citation>
    <scope>NUCLEOTIDE SEQUENCE [LARGE SCALE GENOMIC DNA]</scope>
    <source>
        <strain evidence="2">UH-Slu-Lm8-n1</strain>
    </source>
</reference>
<gene>
    <name evidence="1" type="ORF">CY34DRAFT_375697</name>
</gene>
<dbReference type="HOGENOM" id="CLU_2591371_0_0_1"/>
<dbReference type="InParanoid" id="A0A0D0AA70"/>
<evidence type="ECO:0000313" key="1">
    <source>
        <dbReference type="EMBL" id="KIK38686.1"/>
    </source>
</evidence>
<keyword evidence="2" id="KW-1185">Reference proteome</keyword>
<name>A0A0D0AA70_9AGAM</name>
<organism evidence="1 2">
    <name type="scientific">Suillus luteus UH-Slu-Lm8-n1</name>
    <dbReference type="NCBI Taxonomy" id="930992"/>
    <lineage>
        <taxon>Eukaryota</taxon>
        <taxon>Fungi</taxon>
        <taxon>Dikarya</taxon>
        <taxon>Basidiomycota</taxon>
        <taxon>Agaricomycotina</taxon>
        <taxon>Agaricomycetes</taxon>
        <taxon>Agaricomycetidae</taxon>
        <taxon>Boletales</taxon>
        <taxon>Suillineae</taxon>
        <taxon>Suillaceae</taxon>
        <taxon>Suillus</taxon>
    </lineage>
</organism>
<dbReference type="AlphaFoldDB" id="A0A0D0AA70"/>
<evidence type="ECO:0000313" key="2">
    <source>
        <dbReference type="Proteomes" id="UP000054485"/>
    </source>
</evidence>
<dbReference type="EMBL" id="KN835379">
    <property type="protein sequence ID" value="KIK38686.1"/>
    <property type="molecule type" value="Genomic_DNA"/>
</dbReference>